<organism evidence="1 2">
    <name type="scientific">Flavobacterium taihuense</name>
    <dbReference type="NCBI Taxonomy" id="2857508"/>
    <lineage>
        <taxon>Bacteria</taxon>
        <taxon>Pseudomonadati</taxon>
        <taxon>Bacteroidota</taxon>
        <taxon>Flavobacteriia</taxon>
        <taxon>Flavobacteriales</taxon>
        <taxon>Flavobacteriaceae</taxon>
        <taxon>Flavobacterium</taxon>
    </lineage>
</organism>
<comment type="caution">
    <text evidence="1">The sequence shown here is derived from an EMBL/GenBank/DDBJ whole genome shotgun (WGS) entry which is preliminary data.</text>
</comment>
<dbReference type="Proteomes" id="UP000812031">
    <property type="component" value="Unassembled WGS sequence"/>
</dbReference>
<name>A0ABS6XST8_9FLAO</name>
<protein>
    <submittedName>
        <fullName evidence="1">DUF4249 domain-containing protein</fullName>
    </submittedName>
</protein>
<evidence type="ECO:0000313" key="1">
    <source>
        <dbReference type="EMBL" id="MBW4359743.1"/>
    </source>
</evidence>
<dbReference type="Pfam" id="PF14054">
    <property type="entry name" value="DUF4249"/>
    <property type="match status" value="1"/>
</dbReference>
<accession>A0ABS6XST8</accession>
<keyword evidence="2" id="KW-1185">Reference proteome</keyword>
<dbReference type="RefSeq" id="WP_219316267.1">
    <property type="nucleotide sequence ID" value="NZ_JAHWYN010000003.1"/>
</dbReference>
<evidence type="ECO:0000313" key="2">
    <source>
        <dbReference type="Proteomes" id="UP000812031"/>
    </source>
</evidence>
<dbReference type="InterPro" id="IPR025345">
    <property type="entry name" value="DUF4249"/>
</dbReference>
<reference evidence="1 2" key="1">
    <citation type="submission" date="2021-07" db="EMBL/GenBank/DDBJ databases">
        <title>Flavobacterium sp. nov. isolated from sediment on the Taihu Lake.</title>
        <authorList>
            <person name="Qu J.-H."/>
        </authorList>
    </citation>
    <scope>NUCLEOTIDE SEQUENCE [LARGE SCALE GENOMIC DNA]</scope>
    <source>
        <strain evidence="1 2">NAS39</strain>
    </source>
</reference>
<dbReference type="PROSITE" id="PS51257">
    <property type="entry name" value="PROKAR_LIPOPROTEIN"/>
    <property type="match status" value="1"/>
</dbReference>
<proteinExistence type="predicted"/>
<sequence>MKSIYLIKIVPFLFLSLIISSCSESYNLQTDNYEEALVVEATITNELKNQEIKLTKTSKFEEEEIKTVAGANVNIHDNKGNIFYFKESAGKYISETKFRPSPNTEYTLEIATTDGKKYQSSNETLTTETEIESVTPEVITDIKEGRGVQINVKSYDPVNTSKYYRYEYEEAYKIITPKWYPIKLVVIGPREVEEVLNETNKKICYTVKNSTDILQYTTTNLLEDRVDFPIRFISDQNYIISHRYSILVRQYVQNIESYTFYKTLKEISSSGSVLSPKQPGFLNGNIKCMSDSNSKVIGFFDVSAVSSKRVFFNYKDLFPGEPLPPYYTDCSNQFFNYCWGAGDPPCVGGTLIYNLTINSLTLINIEPKYIMVNAPCGDCTVFSSNVVPPFWTD</sequence>
<gene>
    <name evidence="1" type="ORF">KZH69_04520</name>
</gene>
<dbReference type="EMBL" id="JAHWYN010000003">
    <property type="protein sequence ID" value="MBW4359743.1"/>
    <property type="molecule type" value="Genomic_DNA"/>
</dbReference>